<keyword evidence="2" id="KW-0812">Transmembrane</keyword>
<organism evidence="3 4">
    <name type="scientific">Immersiella caudata</name>
    <dbReference type="NCBI Taxonomy" id="314043"/>
    <lineage>
        <taxon>Eukaryota</taxon>
        <taxon>Fungi</taxon>
        <taxon>Dikarya</taxon>
        <taxon>Ascomycota</taxon>
        <taxon>Pezizomycotina</taxon>
        <taxon>Sordariomycetes</taxon>
        <taxon>Sordariomycetidae</taxon>
        <taxon>Sordariales</taxon>
        <taxon>Lasiosphaeriaceae</taxon>
        <taxon>Immersiella</taxon>
    </lineage>
</organism>
<keyword evidence="4" id="KW-1185">Reference proteome</keyword>
<feature type="compositionally biased region" description="Basic and acidic residues" evidence="1">
    <location>
        <begin position="95"/>
        <end position="104"/>
    </location>
</feature>
<reference evidence="3" key="1">
    <citation type="submission" date="2023-06" db="EMBL/GenBank/DDBJ databases">
        <title>Genome-scale phylogeny and comparative genomics of the fungal order Sordariales.</title>
        <authorList>
            <consortium name="Lawrence Berkeley National Laboratory"/>
            <person name="Hensen N."/>
            <person name="Bonometti L."/>
            <person name="Westerberg I."/>
            <person name="Brannstrom I.O."/>
            <person name="Guillou S."/>
            <person name="Cros-Aarteil S."/>
            <person name="Calhoun S."/>
            <person name="Haridas S."/>
            <person name="Kuo A."/>
            <person name="Mondo S."/>
            <person name="Pangilinan J."/>
            <person name="Riley R."/>
            <person name="Labutti K."/>
            <person name="Andreopoulos B."/>
            <person name="Lipzen A."/>
            <person name="Chen C."/>
            <person name="Yanf M."/>
            <person name="Daum C."/>
            <person name="Ng V."/>
            <person name="Clum A."/>
            <person name="Steindorff A."/>
            <person name="Ohm R."/>
            <person name="Martin F."/>
            <person name="Silar P."/>
            <person name="Natvig D."/>
            <person name="Lalanne C."/>
            <person name="Gautier V."/>
            <person name="Ament-Velasquez S.L."/>
            <person name="Kruys A."/>
            <person name="Hutchinson M.I."/>
            <person name="Powell A.J."/>
            <person name="Barry K."/>
            <person name="Miller A.N."/>
            <person name="Grigoriev I.V."/>
            <person name="Debuchy R."/>
            <person name="Gladieux P."/>
            <person name="Thoren M.H."/>
            <person name="Johannesson H."/>
        </authorList>
    </citation>
    <scope>NUCLEOTIDE SEQUENCE</scope>
    <source>
        <strain evidence="3">CBS 606.72</strain>
    </source>
</reference>
<comment type="caution">
    <text evidence="3">The sequence shown here is derived from an EMBL/GenBank/DDBJ whole genome shotgun (WGS) entry which is preliminary data.</text>
</comment>
<dbReference type="AlphaFoldDB" id="A0AA40BTQ6"/>
<evidence type="ECO:0000256" key="2">
    <source>
        <dbReference type="SAM" id="Phobius"/>
    </source>
</evidence>
<sequence length="157" mass="17950">MDKWVIAEDSNNIRCRLYMTLVTGGAALILCGGLCVPFTVRNSIPGGDPFQLATFTWGFHRFPSPTRQITLRERLAVESLPPRPHRMQERFRCPGSNARERAGDTHVPPAPEARHDGGLVSAKNQEALNRNKVFRLKEEVFWWKEIIGVYVHDYFFP</sequence>
<dbReference type="Proteomes" id="UP001175000">
    <property type="component" value="Unassembled WGS sequence"/>
</dbReference>
<feature type="region of interest" description="Disordered" evidence="1">
    <location>
        <begin position="95"/>
        <end position="122"/>
    </location>
</feature>
<feature type="transmembrane region" description="Helical" evidence="2">
    <location>
        <begin position="21"/>
        <end position="40"/>
    </location>
</feature>
<gene>
    <name evidence="3" type="ORF">B0T14DRAFT_569377</name>
</gene>
<evidence type="ECO:0000313" key="3">
    <source>
        <dbReference type="EMBL" id="KAK0613311.1"/>
    </source>
</evidence>
<evidence type="ECO:0000313" key="4">
    <source>
        <dbReference type="Proteomes" id="UP001175000"/>
    </source>
</evidence>
<accession>A0AA40BTQ6</accession>
<protein>
    <submittedName>
        <fullName evidence="3">Uncharacterized protein</fullName>
    </submittedName>
</protein>
<evidence type="ECO:0000256" key="1">
    <source>
        <dbReference type="SAM" id="MobiDB-lite"/>
    </source>
</evidence>
<keyword evidence="2" id="KW-1133">Transmembrane helix</keyword>
<dbReference type="EMBL" id="JAULSU010000006">
    <property type="protein sequence ID" value="KAK0613311.1"/>
    <property type="molecule type" value="Genomic_DNA"/>
</dbReference>
<keyword evidence="2" id="KW-0472">Membrane</keyword>
<proteinExistence type="predicted"/>
<name>A0AA40BTQ6_9PEZI</name>